<evidence type="ECO:0000313" key="2">
    <source>
        <dbReference type="Proteomes" id="UP001198034"/>
    </source>
</evidence>
<feature type="non-terminal residue" evidence="1">
    <location>
        <position position="310"/>
    </location>
</feature>
<gene>
    <name evidence="1" type="ORF">LG219_10935</name>
</gene>
<keyword evidence="2" id="KW-1185">Reference proteome</keyword>
<dbReference type="InterPro" id="IPR010221">
    <property type="entry name" value="VCBS_dom"/>
</dbReference>
<sequence length="310" mass="31734">MAEQIIAVNSGAKQQIVVVQGEAFIKDARGQLQAIKAGDVLLEGQIIVTDAQGHLTVLLPNGQIIELGADRSLLIDGDLLGTAPTDSTEAAVAKTNDSADQIINALNEGKDLSTNLEATAAGLNAGGGSDEGSGFVRLMRVAEGVDPLSFNFATALDATEPPPVANFADAIAAGIVADNINPEFVDANNAPLGSDQTTTTPEDTPVSGQLVAKDNNGDVLVFSKTSDPTHGTVVVNANGTYTYIPNKDYTGPDSFQVQVSDGKGGTDTLTVNVGVTPVNDPAIIGGVKQGEVTEDVAVVGNEIKTQGQLT</sequence>
<organism evidence="1 2">
    <name type="scientific">Deefgea salmonis</name>
    <dbReference type="NCBI Taxonomy" id="2875502"/>
    <lineage>
        <taxon>Bacteria</taxon>
        <taxon>Pseudomonadati</taxon>
        <taxon>Pseudomonadota</taxon>
        <taxon>Betaproteobacteria</taxon>
        <taxon>Neisseriales</taxon>
        <taxon>Chitinibacteraceae</taxon>
        <taxon>Deefgea</taxon>
    </lineage>
</organism>
<dbReference type="Pfam" id="PF17963">
    <property type="entry name" value="Big_9"/>
    <property type="match status" value="1"/>
</dbReference>
<protein>
    <submittedName>
        <fullName evidence="1">Retention module-containing protein</fullName>
    </submittedName>
</protein>
<name>A0ABS8BM39_9NEIS</name>
<reference evidence="1 2" key="1">
    <citation type="submission" date="2021-10" db="EMBL/GenBank/DDBJ databases">
        <authorList>
            <person name="Chen M."/>
        </authorList>
    </citation>
    <scope>NUCLEOTIDE SEQUENCE [LARGE SCALE GENOMIC DNA]</scope>
    <source>
        <strain evidence="1 2">H3-26</strain>
    </source>
</reference>
<dbReference type="Proteomes" id="UP001198034">
    <property type="component" value="Unassembled WGS sequence"/>
</dbReference>
<accession>A0ABS8BM39</accession>
<dbReference type="EMBL" id="JAJAWG010000007">
    <property type="protein sequence ID" value="MCB5196781.1"/>
    <property type="molecule type" value="Genomic_DNA"/>
</dbReference>
<evidence type="ECO:0000313" key="1">
    <source>
        <dbReference type="EMBL" id="MCB5196781.1"/>
    </source>
</evidence>
<proteinExistence type="predicted"/>
<comment type="caution">
    <text evidence="1">The sequence shown here is derived from an EMBL/GenBank/DDBJ whole genome shotgun (WGS) entry which is preliminary data.</text>
</comment>
<dbReference type="RefSeq" id="WP_226764531.1">
    <property type="nucleotide sequence ID" value="NZ_JAJAWG010000007.1"/>
</dbReference>
<dbReference type="NCBIfam" id="TIGR01965">
    <property type="entry name" value="VCBS_repeat"/>
    <property type="match status" value="1"/>
</dbReference>
<dbReference type="InterPro" id="IPR047777">
    <property type="entry name" value="LapA-like_RM"/>
</dbReference>
<dbReference type="Gene3D" id="2.60.40.3440">
    <property type="match status" value="1"/>
</dbReference>
<dbReference type="NCBIfam" id="NF033682">
    <property type="entry name" value="retention_LapA"/>
    <property type="match status" value="1"/>
</dbReference>